<dbReference type="InterPro" id="IPR016024">
    <property type="entry name" value="ARM-type_fold"/>
</dbReference>
<organism evidence="5 6">
    <name type="scientific">Canis lupus familiaris</name>
    <name type="common">Dog</name>
    <name type="synonym">Canis familiaris</name>
    <dbReference type="NCBI Taxonomy" id="9615"/>
    <lineage>
        <taxon>Eukaryota</taxon>
        <taxon>Metazoa</taxon>
        <taxon>Chordata</taxon>
        <taxon>Craniata</taxon>
        <taxon>Vertebrata</taxon>
        <taxon>Euteleostomi</taxon>
        <taxon>Mammalia</taxon>
        <taxon>Eutheria</taxon>
        <taxon>Laurasiatheria</taxon>
        <taxon>Carnivora</taxon>
        <taxon>Caniformia</taxon>
        <taxon>Canidae</taxon>
        <taxon>Canis</taxon>
    </lineage>
</organism>
<accession>A0A8C0T5B8</accession>
<name>A0A8C0T5B8_CANLF</name>
<comment type="similarity">
    <text evidence="3">Belongs to the BRAT1 family.</text>
</comment>
<dbReference type="Ensembl" id="ENSCAFT00040036678.1">
    <property type="protein sequence ID" value="ENSCAFP00040031950.1"/>
    <property type="gene ID" value="ENSCAFG00040019791.1"/>
</dbReference>
<evidence type="ECO:0000256" key="1">
    <source>
        <dbReference type="ARBA" id="ARBA00004496"/>
    </source>
</evidence>
<evidence type="ECO:0000256" key="2">
    <source>
        <dbReference type="ARBA" id="ARBA00022490"/>
    </source>
</evidence>
<feature type="region of interest" description="Disordered" evidence="4">
    <location>
        <begin position="1"/>
        <end position="199"/>
    </location>
</feature>
<dbReference type="SUPFAM" id="SSF48371">
    <property type="entry name" value="ARM repeat"/>
    <property type="match status" value="1"/>
</dbReference>
<dbReference type="GO" id="GO:0008283">
    <property type="term" value="P:cell population proliferation"/>
    <property type="evidence" value="ECO:0007669"/>
    <property type="project" value="InterPro"/>
</dbReference>
<dbReference type="Gene3D" id="1.25.10.10">
    <property type="entry name" value="Leucine-rich Repeat Variant"/>
    <property type="match status" value="2"/>
</dbReference>
<reference evidence="5" key="2">
    <citation type="submission" date="2025-08" db="UniProtKB">
        <authorList>
            <consortium name="Ensembl"/>
        </authorList>
    </citation>
    <scope>IDENTIFICATION</scope>
</reference>
<comment type="subcellular location">
    <subcellularLocation>
        <location evidence="1">Cytoplasm</location>
    </subcellularLocation>
</comment>
<dbReference type="GO" id="GO:0005737">
    <property type="term" value="C:cytoplasm"/>
    <property type="evidence" value="ECO:0007669"/>
    <property type="project" value="UniProtKB-SubCell"/>
</dbReference>
<proteinExistence type="inferred from homology"/>
<evidence type="ECO:0000313" key="6">
    <source>
        <dbReference type="Proteomes" id="UP000694542"/>
    </source>
</evidence>
<dbReference type="AlphaFoldDB" id="A0A8C0T5B8"/>
<evidence type="ECO:0000256" key="3">
    <source>
        <dbReference type="ARBA" id="ARBA00061308"/>
    </source>
</evidence>
<sequence>MSGSTTRRHREGDGSDPPVGPRLPQLLPARAGSSRVGLRGSQSGLRGLSGFPAAAVRLRAPARPGRWCGPGRGLRRPRPAEQVSGERGEGSRPRRGLGAGRRGGRAPRAAGGRPDGHLRLVPSVGLGRPGRRLPQGGLPRRDPASPQSDSPTDAPPATESLRTPASRPRGLSAWPPGSRSPPRQDWQDHPGRGIPSITMDPECSQLLPALCAVLADPRQPVADDTCLEKLLDWFKTITKAGSSLLLLQENPCLVELLCHVLKPQDLSSRVLSFSLRLAGVFAAQEDCFQYLQQGELLPRLFGEPGPLGGAAWTAPSVRSGWIQGLRSLAQHPSALHFLADCGAVDTIFSLQGDSSLFVASAAGQLLVHILGLSMQGLAEGHPSLQAGDWPVCAQKIVGHIEESLHSTAVPQITQALNVLTTTFGHCHDPWTQVLWVRLSPLVGSLLEKDPVPAAHSLVDLLLSVARSPGLSSSSCGLWETLAQTLNHLSPTQAGPLALGILKLQDCPQVLRAQAFVILLQPLACVLKATGQDPGPSGVLDSATGDSLTVDVLLSSKAACVGLLCRTLAHLELLQPLPQRPCPWPQEPLLGAAVTLLQLCRGSASPASDVGRHLCALLLGCVRVQRAALDFLGTLSQGTGPQELVTEVFAVLLEYLRSPDSSPTVLKKAFQATFRWLLSSPKTPGCCDLEPHALLVLRELLPVLQKRLCSPCWEVRDSGLEFLTQMTRHWGGQAGFRHALLASEVPKLTEQLLRDPESYVRASAVTVMGQLSSQGLHVTPVSPEHPGGQQKSLLVELLHILSTDSEGFPRRAVMQVFTQWLRDHHADVAGDTEQFMARVLQVASQDLDWEVRAQGLELALVFLEQTLGQFHSHCPYAVTPPVAAPAGSLAQALQPLCRVRLFEFAFRALFDCDRPVAQKSCDLLLFLRAKTASSSGSLEESRSGPDVASVEAALQRWQAGDQGQPLGDLEPEVVLAVLRSVDLEGLRGALAEGSDHMEKSPQSLLQDMLATVGVLGENEADCY</sequence>
<dbReference type="PANTHER" id="PTHR21331">
    <property type="entry name" value="BRCA1-ASSOCIATED ATM ACTIVATOR 1"/>
    <property type="match status" value="1"/>
</dbReference>
<evidence type="ECO:0000313" key="5">
    <source>
        <dbReference type="Ensembl" id="ENSCAFP00040031950.1"/>
    </source>
</evidence>
<dbReference type="InterPro" id="IPR011989">
    <property type="entry name" value="ARM-like"/>
</dbReference>
<protein>
    <submittedName>
        <fullName evidence="5">BRCA1 associated ATM activator 1</fullName>
    </submittedName>
</protein>
<feature type="compositionally biased region" description="Low complexity" evidence="4">
    <location>
        <begin position="32"/>
        <end position="69"/>
    </location>
</feature>
<evidence type="ECO:0000256" key="4">
    <source>
        <dbReference type="SAM" id="MobiDB-lite"/>
    </source>
</evidence>
<dbReference type="InterPro" id="IPR038904">
    <property type="entry name" value="BRAT1"/>
</dbReference>
<dbReference type="Proteomes" id="UP000694542">
    <property type="component" value="Chromosome 6"/>
</dbReference>
<reference evidence="5" key="1">
    <citation type="submission" date="2018-10" db="EMBL/GenBank/DDBJ databases">
        <title>De novo assembly of a Great Dane genome.</title>
        <authorList>
            <person name="Kidd J.M."/>
            <person name="Pendleton A.L."/>
            <person name="Shen F."/>
            <person name="Emery S."/>
        </authorList>
    </citation>
    <scope>NUCLEOTIDE SEQUENCE [LARGE SCALE GENOMIC DNA]</scope>
    <source>
        <strain evidence="5">Great Dane</strain>
    </source>
</reference>
<dbReference type="GO" id="GO:0006974">
    <property type="term" value="P:DNA damage response"/>
    <property type="evidence" value="ECO:0007669"/>
    <property type="project" value="InterPro"/>
</dbReference>
<dbReference type="PANTHER" id="PTHR21331:SF2">
    <property type="entry name" value="BRCA1-ASSOCIATED ATM ACTIVATOR 1"/>
    <property type="match status" value="1"/>
</dbReference>
<gene>
    <name evidence="5" type="primary">BRAT1</name>
</gene>
<keyword evidence="2" id="KW-0963">Cytoplasm</keyword>